<proteinExistence type="predicted"/>
<dbReference type="Pfam" id="PF10720">
    <property type="entry name" value="DUF2515"/>
    <property type="match status" value="1"/>
</dbReference>
<evidence type="ECO:0000313" key="2">
    <source>
        <dbReference type="Proteomes" id="UP001589836"/>
    </source>
</evidence>
<sequence>MKKKELKSLLNHLQHIQLTSSFLPDHHNDLSSHEQHILSSIQAETNKHNHDNVTRTQAYYDYYIEHPVIHWALLAHLVSRNTGWNMSDLKGEYHSNLLSATDQRAFFDLLERGNWLIFQDAYPQLLLYKHSLQENTPYFHLLPFLHVSSFMTGVWKHFWEKQDSLLLTYGLIINEQHYIEKQLLQSKLVKQNVLETVEYKLQEMLNLTHILFPAISTEGDKATLYGQSVFQFSSLPHRIQLGIRLYNVLFANRKRHSNIMLFTEHRAHTGSRMDYWPDLFDDVKEFPPSKRTKLWNCHLKKGAAPIYSPPLEKAWNCTSHEPAETDDWFKEYDIASYFSYNASIQQVHQTETHCHTLKKLELASLAKTTLQ</sequence>
<gene>
    <name evidence="1" type="ORF">ACFFGV_20865</name>
</gene>
<protein>
    <submittedName>
        <fullName evidence="1">DUF2515 family protein</fullName>
    </submittedName>
</protein>
<dbReference type="EMBL" id="JBHLTP010000024">
    <property type="protein sequence ID" value="MFC0526031.1"/>
    <property type="molecule type" value="Genomic_DNA"/>
</dbReference>
<comment type="caution">
    <text evidence="1">The sequence shown here is derived from an EMBL/GenBank/DDBJ whole genome shotgun (WGS) entry which is preliminary data.</text>
</comment>
<keyword evidence="2" id="KW-1185">Reference proteome</keyword>
<accession>A0ABV6LUE9</accession>
<reference evidence="1 2" key="1">
    <citation type="submission" date="2024-09" db="EMBL/GenBank/DDBJ databases">
        <authorList>
            <person name="Sun Q."/>
            <person name="Mori K."/>
        </authorList>
    </citation>
    <scope>NUCLEOTIDE SEQUENCE [LARGE SCALE GENOMIC DNA]</scope>
    <source>
        <strain evidence="1 2">NCAIM B.02529</strain>
    </source>
</reference>
<evidence type="ECO:0000313" key="1">
    <source>
        <dbReference type="EMBL" id="MFC0526031.1"/>
    </source>
</evidence>
<organism evidence="1 2">
    <name type="scientific">Pontibacillus salicampi</name>
    <dbReference type="NCBI Taxonomy" id="1449801"/>
    <lineage>
        <taxon>Bacteria</taxon>
        <taxon>Bacillati</taxon>
        <taxon>Bacillota</taxon>
        <taxon>Bacilli</taxon>
        <taxon>Bacillales</taxon>
        <taxon>Bacillaceae</taxon>
        <taxon>Pontibacillus</taxon>
    </lineage>
</organism>
<dbReference type="Proteomes" id="UP001589836">
    <property type="component" value="Unassembled WGS sequence"/>
</dbReference>
<dbReference type="InterPro" id="IPR019658">
    <property type="entry name" value="DUF2515"/>
</dbReference>
<name>A0ABV6LUE9_9BACI</name>